<comment type="caution">
    <text evidence="2">The sequence shown here is derived from an EMBL/GenBank/DDBJ whole genome shotgun (WGS) entry which is preliminary data.</text>
</comment>
<sequence length="594" mass="66180">MTAMFKPAAAKFFEDQLSLFPEQPAPVPATPVSDVRGYSEKVADALLSIKQAILDGWVPCANYSGGKDSSVLLALSFKAIEELKAEGFDVPMLHILHSDTLIENPYIKAYNQHQIRQIRAYAEASGIAAKVWVASPGLSNDYLVSLIGGRTIASVGSNSKCQQLMKAAPLQRLRSQVKRFVAEQQGIKPRKVKTLALIGTRFDESVQRGVQMRKRGESTFTPVESPNSKGEFILSPIAELTAFDVFEFIGHVRSGKFATYDSFDKLVEVYREMNQGDCMVTVYMAGKEAPRAPCSARTGCWGCLRVSRDQSAENLIASDNGEFLWMKPLNDLREFIKKMHFNPSARCWLGRSVDADGMVSISPNAYSPAYTKQLLEVILTIQAREGLAARKLGIKPRFKILTLKQVMAVDLLWSRYGYQAPFTALRTYIDIYQHGKRYNLPDIASMPEFTSKDVAFSTRVPFTDDSYHHPFNGLRNIDWAAAGAEEVVETASGKLMTDVVTGDEFDIDDEGLAMFVEFEMERALTRISIDDAPSSAAHYLLGLGTVQLAKGKHQDWDRMFRMSNRVHRAGLRQHLHDPHTLIKAIEASNTEVAN</sequence>
<dbReference type="AlphaFoldDB" id="A0A0F9V8R7"/>
<dbReference type="InterPro" id="IPR002500">
    <property type="entry name" value="PAPS_reduct_dom"/>
</dbReference>
<dbReference type="PANTHER" id="PTHR43196:SF2">
    <property type="entry name" value="PHOSPHOADENOSINE PHOSPHOSULFATE REDUCTASE"/>
    <property type="match status" value="1"/>
</dbReference>
<dbReference type="Gene3D" id="3.40.50.620">
    <property type="entry name" value="HUPs"/>
    <property type="match status" value="1"/>
</dbReference>
<evidence type="ECO:0000313" key="2">
    <source>
        <dbReference type="EMBL" id="KKN96127.1"/>
    </source>
</evidence>
<protein>
    <recommendedName>
        <fullName evidence="1">Phosphoadenosine phosphosulphate reductase domain-containing protein</fullName>
    </recommendedName>
</protein>
<feature type="domain" description="Phosphoadenosine phosphosulphate reductase" evidence="1">
    <location>
        <begin position="62"/>
        <end position="250"/>
    </location>
</feature>
<name>A0A0F9V8R7_9ZZZZ</name>
<reference evidence="2" key="1">
    <citation type="journal article" date="2015" name="Nature">
        <title>Complex archaea that bridge the gap between prokaryotes and eukaryotes.</title>
        <authorList>
            <person name="Spang A."/>
            <person name="Saw J.H."/>
            <person name="Jorgensen S.L."/>
            <person name="Zaremba-Niedzwiedzka K."/>
            <person name="Martijn J."/>
            <person name="Lind A.E."/>
            <person name="van Eijk R."/>
            <person name="Schleper C."/>
            <person name="Guy L."/>
            <person name="Ettema T.J."/>
        </authorList>
    </citation>
    <scope>NUCLEOTIDE SEQUENCE</scope>
</reference>
<proteinExistence type="predicted"/>
<gene>
    <name evidence="2" type="ORF">LCGC14_0170560</name>
</gene>
<dbReference type="InterPro" id="IPR014729">
    <property type="entry name" value="Rossmann-like_a/b/a_fold"/>
</dbReference>
<evidence type="ECO:0000259" key="1">
    <source>
        <dbReference type="Pfam" id="PF01507"/>
    </source>
</evidence>
<dbReference type="PANTHER" id="PTHR43196">
    <property type="entry name" value="SULFATE ADENYLYLTRANSFERASE SUBUNIT 2"/>
    <property type="match status" value="1"/>
</dbReference>
<organism evidence="2">
    <name type="scientific">marine sediment metagenome</name>
    <dbReference type="NCBI Taxonomy" id="412755"/>
    <lineage>
        <taxon>unclassified sequences</taxon>
        <taxon>metagenomes</taxon>
        <taxon>ecological metagenomes</taxon>
    </lineage>
</organism>
<dbReference type="GO" id="GO:0003824">
    <property type="term" value="F:catalytic activity"/>
    <property type="evidence" value="ECO:0007669"/>
    <property type="project" value="InterPro"/>
</dbReference>
<dbReference type="EMBL" id="LAZR01000066">
    <property type="protein sequence ID" value="KKN96127.1"/>
    <property type="molecule type" value="Genomic_DNA"/>
</dbReference>
<dbReference type="SUPFAM" id="SSF52402">
    <property type="entry name" value="Adenine nucleotide alpha hydrolases-like"/>
    <property type="match status" value="1"/>
</dbReference>
<dbReference type="Pfam" id="PF01507">
    <property type="entry name" value="PAPS_reduct"/>
    <property type="match status" value="1"/>
</dbReference>
<dbReference type="InterPro" id="IPR050128">
    <property type="entry name" value="Sulfate_adenylyltrnsfr_sub2"/>
</dbReference>
<accession>A0A0F9V8R7</accession>